<dbReference type="EMBL" id="JANAWD010000877">
    <property type="protein sequence ID" value="KAJ3475314.1"/>
    <property type="molecule type" value="Genomic_DNA"/>
</dbReference>
<evidence type="ECO:0000256" key="1">
    <source>
        <dbReference type="SAM" id="MobiDB-lite"/>
    </source>
</evidence>
<accession>A0AAD5USI7</accession>
<name>A0AAD5USI7_9APHY</name>
<feature type="compositionally biased region" description="Polar residues" evidence="1">
    <location>
        <begin position="358"/>
        <end position="386"/>
    </location>
</feature>
<dbReference type="AlphaFoldDB" id="A0AAD5USI7"/>
<proteinExistence type="predicted"/>
<evidence type="ECO:0000313" key="2">
    <source>
        <dbReference type="EMBL" id="KAJ3475314.1"/>
    </source>
</evidence>
<organism evidence="2 3">
    <name type="scientific">Meripilus lineatus</name>
    <dbReference type="NCBI Taxonomy" id="2056292"/>
    <lineage>
        <taxon>Eukaryota</taxon>
        <taxon>Fungi</taxon>
        <taxon>Dikarya</taxon>
        <taxon>Basidiomycota</taxon>
        <taxon>Agaricomycotina</taxon>
        <taxon>Agaricomycetes</taxon>
        <taxon>Polyporales</taxon>
        <taxon>Meripilaceae</taxon>
        <taxon>Meripilus</taxon>
    </lineage>
</organism>
<keyword evidence="3" id="KW-1185">Reference proteome</keyword>
<feature type="region of interest" description="Disordered" evidence="1">
    <location>
        <begin position="351"/>
        <end position="399"/>
    </location>
</feature>
<evidence type="ECO:0000313" key="3">
    <source>
        <dbReference type="Proteomes" id="UP001212997"/>
    </source>
</evidence>
<dbReference type="Proteomes" id="UP001212997">
    <property type="component" value="Unassembled WGS sequence"/>
</dbReference>
<protein>
    <submittedName>
        <fullName evidence="2">Uncharacterized protein</fullName>
    </submittedName>
</protein>
<gene>
    <name evidence="2" type="ORF">NLI96_g11916</name>
</gene>
<sequence length="692" mass="77995">MSSSIQEKWRSRTRVAGDITYADGRLAAEIEGGKWVVTTPNADWIPEVLVGRITISYYEDGRFGDADPTQWPQLYSARFPHFCLMPRPPTEAQDPRNVMWETLTASNFHPALGCALNAFGVASDYLITRLQPHVEHVLKRAQEYSELHNSKGTRIRFTCAAMSDSYKRLSYPATFRDINRQLITVQRFWKESLAFLTWVQDKWEHFEPSPSGDVPPTPVNHQFIGAYTTDAAVVQILMRAGVPVWLLCQPEVILPTTVVLEVVDATKASSIINMNHPTFALYHGMIGDRALSVTCMGGHTYSDVEHVPHHDPDVSARPRVSVTQPKAPSSSLGFATLHVDIPVLLPNEQRAEMGPAGSSLTRHSTSILSQPNKQATKASRSSKPYQQPSPGPNRNPFVDPAHVDMPAPLSIWSEELRDCTESVTPLRRWGYLFPDPSLFVTCSPARAANFFFVWLGLRVAWVTLHENYPAEVQPFLPQTWRDILGSNQGQVIASGRQTSTSARKQKSQQALDHIFEIQDITDASFAMTPPFLYRSHVFQQNNVIPQHVRREILWEIYHLGFRAELLALDRHLVPSRYTDQSSLDRDEFNRRQLVDSVCGGQLNLGSPGFDESAKSMSSLDIRVRLPSIEAFRQILIRWPSCPPSLVQLSPLTDSRHPDRAISIAERLLIKFYLRSFYLHTGRPALVPHAFPV</sequence>
<reference evidence="2" key="1">
    <citation type="submission" date="2022-07" db="EMBL/GenBank/DDBJ databases">
        <title>Genome Sequence of Physisporinus lineatus.</title>
        <authorList>
            <person name="Buettner E."/>
        </authorList>
    </citation>
    <scope>NUCLEOTIDE SEQUENCE</scope>
    <source>
        <strain evidence="2">VT162</strain>
    </source>
</reference>
<comment type="caution">
    <text evidence="2">The sequence shown here is derived from an EMBL/GenBank/DDBJ whole genome shotgun (WGS) entry which is preliminary data.</text>
</comment>